<reference evidence="5" key="1">
    <citation type="submission" date="2014-03" db="EMBL/GenBank/DDBJ databases">
        <authorList>
            <person name="Casaregola S."/>
        </authorList>
    </citation>
    <scope>NUCLEOTIDE SEQUENCE [LARGE SCALE GENOMIC DNA]</scope>
    <source>
        <strain evidence="5">CLIB 918</strain>
    </source>
</reference>
<dbReference type="PROSITE" id="PS50084">
    <property type="entry name" value="KH_TYPE_1"/>
    <property type="match status" value="1"/>
</dbReference>
<feature type="region of interest" description="Disordered" evidence="3">
    <location>
        <begin position="437"/>
        <end position="609"/>
    </location>
</feature>
<dbReference type="InterPro" id="IPR056149">
    <property type="entry name" value="PRP5/DDX46/KHDC4_KH"/>
</dbReference>
<dbReference type="PANTHER" id="PTHR15744:SF0">
    <property type="entry name" value="KH HOMOLOGY DOMAIN-CONTAINING PROTEIN 4"/>
    <property type="match status" value="1"/>
</dbReference>
<dbReference type="Pfam" id="PF22675">
    <property type="entry name" value="KH-I_KHDC4-BBP"/>
    <property type="match status" value="1"/>
</dbReference>
<dbReference type="InterPro" id="IPR047889">
    <property type="entry name" value="KHDC4_KH-I_second"/>
</dbReference>
<dbReference type="OrthoDB" id="397265at2759"/>
<evidence type="ECO:0000259" key="4">
    <source>
        <dbReference type="SMART" id="SM00322"/>
    </source>
</evidence>
<feature type="compositionally biased region" description="Basic and acidic residues" evidence="3">
    <location>
        <begin position="69"/>
        <end position="139"/>
    </location>
</feature>
<name>A0A0J9XB97_GEOCN</name>
<dbReference type="InterPro" id="IPR055256">
    <property type="entry name" value="KH_1_KHDC4/BBP-like"/>
</dbReference>
<dbReference type="CDD" id="cd22386">
    <property type="entry name" value="KH-I_KHDC4_rpt2"/>
    <property type="match status" value="1"/>
</dbReference>
<gene>
    <name evidence="5" type="ORF">BN980_GECA07s05268g</name>
</gene>
<feature type="compositionally biased region" description="Polar residues" evidence="3">
    <location>
        <begin position="519"/>
        <end position="542"/>
    </location>
</feature>
<keyword evidence="6" id="KW-1185">Reference proteome</keyword>
<dbReference type="GO" id="GO:0003724">
    <property type="term" value="F:RNA helicase activity"/>
    <property type="evidence" value="ECO:0007669"/>
    <property type="project" value="UniProtKB-EC"/>
</dbReference>
<proteinExistence type="predicted"/>
<dbReference type="GO" id="GO:0005634">
    <property type="term" value="C:nucleus"/>
    <property type="evidence" value="ECO:0007669"/>
    <property type="project" value="InterPro"/>
</dbReference>
<organism evidence="5 6">
    <name type="scientific">Geotrichum candidum</name>
    <name type="common">Oospora lactis</name>
    <name type="synonym">Dipodascus geotrichum</name>
    <dbReference type="NCBI Taxonomy" id="1173061"/>
    <lineage>
        <taxon>Eukaryota</taxon>
        <taxon>Fungi</taxon>
        <taxon>Dikarya</taxon>
        <taxon>Ascomycota</taxon>
        <taxon>Saccharomycotina</taxon>
        <taxon>Dipodascomycetes</taxon>
        <taxon>Dipodascales</taxon>
        <taxon>Dipodascaceae</taxon>
        <taxon>Geotrichum</taxon>
    </lineage>
</organism>
<dbReference type="InterPro" id="IPR031121">
    <property type="entry name" value="RIK/BLOM7"/>
</dbReference>
<evidence type="ECO:0000256" key="2">
    <source>
        <dbReference type="PROSITE-ProRule" id="PRU00117"/>
    </source>
</evidence>
<dbReference type="STRING" id="1173061.A0A0J9XB97"/>
<comment type="catalytic activity">
    <reaction evidence="1">
        <text>ATP + H2O = ADP + phosphate + H(+)</text>
        <dbReference type="Rhea" id="RHEA:13065"/>
        <dbReference type="ChEBI" id="CHEBI:15377"/>
        <dbReference type="ChEBI" id="CHEBI:15378"/>
        <dbReference type="ChEBI" id="CHEBI:30616"/>
        <dbReference type="ChEBI" id="CHEBI:43474"/>
        <dbReference type="ChEBI" id="CHEBI:456216"/>
        <dbReference type="EC" id="3.6.4.13"/>
    </reaction>
</comment>
<feature type="compositionally biased region" description="Pro residues" evidence="3">
    <location>
        <begin position="568"/>
        <end position="609"/>
    </location>
</feature>
<dbReference type="Proteomes" id="UP000242525">
    <property type="component" value="Unassembled WGS sequence"/>
</dbReference>
<feature type="compositionally biased region" description="Basic and acidic residues" evidence="3">
    <location>
        <begin position="41"/>
        <end position="56"/>
    </location>
</feature>
<feature type="region of interest" description="Disordered" evidence="3">
    <location>
        <begin position="188"/>
        <end position="228"/>
    </location>
</feature>
<evidence type="ECO:0000313" key="6">
    <source>
        <dbReference type="Proteomes" id="UP000242525"/>
    </source>
</evidence>
<dbReference type="EMBL" id="CCBN010000007">
    <property type="protein sequence ID" value="CDO54469.1"/>
    <property type="molecule type" value="Genomic_DNA"/>
</dbReference>
<feature type="domain" description="K Homology" evidence="4">
    <location>
        <begin position="345"/>
        <end position="430"/>
    </location>
</feature>
<feature type="region of interest" description="Disordered" evidence="3">
    <location>
        <begin position="314"/>
        <end position="342"/>
    </location>
</feature>
<feature type="compositionally biased region" description="Low complexity" evidence="3">
    <location>
        <begin position="203"/>
        <end position="214"/>
    </location>
</feature>
<dbReference type="GO" id="GO:0003723">
    <property type="term" value="F:RNA binding"/>
    <property type="evidence" value="ECO:0007669"/>
    <property type="project" value="UniProtKB-UniRule"/>
</dbReference>
<accession>A0A0J9XB97</accession>
<dbReference type="SUPFAM" id="SSF54791">
    <property type="entry name" value="Eukaryotic type KH-domain (KH-domain type I)"/>
    <property type="match status" value="2"/>
</dbReference>
<dbReference type="SMART" id="SM00322">
    <property type="entry name" value="KH"/>
    <property type="match status" value="1"/>
</dbReference>
<dbReference type="InterPro" id="IPR036612">
    <property type="entry name" value="KH_dom_type_1_sf"/>
</dbReference>
<protein>
    <recommendedName>
        <fullName evidence="4">K Homology domain-containing protein</fullName>
    </recommendedName>
</protein>
<dbReference type="Gene3D" id="3.30.1370.10">
    <property type="entry name" value="K Homology domain, type 1"/>
    <property type="match status" value="2"/>
</dbReference>
<comment type="caution">
    <text evidence="5">The sequence shown here is derived from an EMBL/GenBank/DDBJ whole genome shotgun (WGS) entry which is preliminary data.</text>
</comment>
<feature type="compositionally biased region" description="Basic and acidic residues" evidence="3">
    <location>
        <begin position="1"/>
        <end position="24"/>
    </location>
</feature>
<dbReference type="AlphaFoldDB" id="A0A0J9XB97"/>
<feature type="compositionally biased region" description="Polar residues" evidence="3">
    <location>
        <begin position="215"/>
        <end position="228"/>
    </location>
</feature>
<sequence length="609" mass="68476">MDQHRRKWDERREERNSHSRERSKSPTLRRNSSSSSAKPETFWRTDYRSRDSDRSSSRPRHSSISSSSRYKDREDRDRDRGRDHDRERGRDRERDRGCARDHDRDYDRYRDSERGRDSDRRSRDRDRYSDRDRDDRDRSSASSSSHAKADSNEKADSATEASAKPVDPVAMAIAAAAKINAQLAAQGLVGGSSKRSESPTAPPSSSHPAEPGHPTATNNSAEAAPSNTFSTKVDINDLRNKYLLTKTETQFQIRHDTGANIFTRGRYYPDKSIATEHAPALHLFVEADNQESLDKAIEQINELIAKDMGSLVDERRFRRRDQADTENKPKDTPPPEEQPRRPNRLEEKIQIGLDQYPPFQVRGFIVGPGGQNVKHIQNETGCRVQIKGRGSGFLDRNTGFEEDIPMYLHLLTPHIEELHRAKEMCLDLIASVKEQIDAAPRRPSNPGRRNNDFHGRNNNSNDHRRGDQQQRNYNGGYNKNENYDRRGDFNQGGRHPMHNNTGRNDSYDSRGNEYGDNNPRFTNPGSTSPYNSGAQGVPQSYPTGPRAASGFNNFPPPPPPSVRTSGGAPPPPPPPGGQFHPPPPPPPPGARPPPPPSGLAPPPPPPRQT</sequence>
<keyword evidence="2" id="KW-0694">RNA-binding</keyword>
<evidence type="ECO:0000256" key="1">
    <source>
        <dbReference type="ARBA" id="ARBA00047984"/>
    </source>
</evidence>
<feature type="compositionally biased region" description="Basic and acidic residues" evidence="3">
    <location>
        <begin position="449"/>
        <end position="468"/>
    </location>
</feature>
<dbReference type="InterPro" id="IPR004087">
    <property type="entry name" value="KH_dom"/>
</dbReference>
<dbReference type="Pfam" id="PF23469">
    <property type="entry name" value="KH_12"/>
    <property type="match status" value="1"/>
</dbReference>
<evidence type="ECO:0000256" key="3">
    <source>
        <dbReference type="SAM" id="MobiDB-lite"/>
    </source>
</evidence>
<feature type="compositionally biased region" description="Basic and acidic residues" evidence="3">
    <location>
        <begin position="147"/>
        <end position="157"/>
    </location>
</feature>
<evidence type="ECO:0000313" key="5">
    <source>
        <dbReference type="EMBL" id="CDO54469.1"/>
    </source>
</evidence>
<dbReference type="FunFam" id="3.30.1370.10:FF:000037">
    <property type="entry name" value="KH domain protein"/>
    <property type="match status" value="1"/>
</dbReference>
<dbReference type="PANTHER" id="PTHR15744">
    <property type="entry name" value="BLOM7"/>
    <property type="match status" value="1"/>
</dbReference>
<feature type="region of interest" description="Disordered" evidence="3">
    <location>
        <begin position="1"/>
        <end position="163"/>
    </location>
</feature>